<dbReference type="Pfam" id="PF08241">
    <property type="entry name" value="Methyltransf_11"/>
    <property type="match status" value="1"/>
</dbReference>
<evidence type="ECO:0000313" key="3">
    <source>
        <dbReference type="EMBL" id="MEU7296975.1"/>
    </source>
</evidence>
<keyword evidence="1" id="KW-0472">Membrane</keyword>
<keyword evidence="4" id="KW-1185">Reference proteome</keyword>
<dbReference type="PANTHER" id="PTHR45277:SF1">
    <property type="entry name" value="EXPRESSED PROTEIN"/>
    <property type="match status" value="1"/>
</dbReference>
<gene>
    <name evidence="3" type="ORF">AB0A76_27860</name>
</gene>
<dbReference type="EC" id="2.1.-.-" evidence="3"/>
<dbReference type="CDD" id="cd02440">
    <property type="entry name" value="AdoMet_MTases"/>
    <property type="match status" value="1"/>
</dbReference>
<keyword evidence="1" id="KW-0812">Transmembrane</keyword>
<organism evidence="3 4">
    <name type="scientific">Streptomyces exfoliatus</name>
    <name type="common">Streptomyces hydrogenans</name>
    <dbReference type="NCBI Taxonomy" id="1905"/>
    <lineage>
        <taxon>Bacteria</taxon>
        <taxon>Bacillati</taxon>
        <taxon>Actinomycetota</taxon>
        <taxon>Actinomycetes</taxon>
        <taxon>Kitasatosporales</taxon>
        <taxon>Streptomycetaceae</taxon>
        <taxon>Streptomyces</taxon>
    </lineage>
</organism>
<accession>A0ABV3D3E8</accession>
<feature type="transmembrane region" description="Helical" evidence="1">
    <location>
        <begin position="12"/>
        <end position="34"/>
    </location>
</feature>
<keyword evidence="3" id="KW-0489">Methyltransferase</keyword>
<evidence type="ECO:0000313" key="4">
    <source>
        <dbReference type="Proteomes" id="UP001551210"/>
    </source>
</evidence>
<dbReference type="GO" id="GO:0008168">
    <property type="term" value="F:methyltransferase activity"/>
    <property type="evidence" value="ECO:0007669"/>
    <property type="project" value="UniProtKB-KW"/>
</dbReference>
<keyword evidence="3" id="KW-0808">Transferase</keyword>
<proteinExistence type="predicted"/>
<dbReference type="Gene3D" id="3.40.50.150">
    <property type="entry name" value="Vaccinia Virus protein VP39"/>
    <property type="match status" value="1"/>
</dbReference>
<keyword evidence="1" id="KW-1133">Transmembrane helix</keyword>
<evidence type="ECO:0000256" key="1">
    <source>
        <dbReference type="SAM" id="Phobius"/>
    </source>
</evidence>
<dbReference type="GO" id="GO:0032259">
    <property type="term" value="P:methylation"/>
    <property type="evidence" value="ECO:0007669"/>
    <property type="project" value="UniProtKB-KW"/>
</dbReference>
<dbReference type="Proteomes" id="UP001551210">
    <property type="component" value="Unassembled WGS sequence"/>
</dbReference>
<protein>
    <submittedName>
        <fullName evidence="3">Class I SAM-dependent methyltransferase</fullName>
        <ecNumber evidence="3">2.1.-.-</ecNumber>
    </submittedName>
</protein>
<reference evidence="3 4" key="1">
    <citation type="submission" date="2024-06" db="EMBL/GenBank/DDBJ databases">
        <title>The Natural Products Discovery Center: Release of the First 8490 Sequenced Strains for Exploring Actinobacteria Biosynthetic Diversity.</title>
        <authorList>
            <person name="Kalkreuter E."/>
            <person name="Kautsar S.A."/>
            <person name="Yang D."/>
            <person name="Bader C.D."/>
            <person name="Teijaro C.N."/>
            <person name="Fluegel L."/>
            <person name="Davis C.M."/>
            <person name="Simpson J.R."/>
            <person name="Lauterbach L."/>
            <person name="Steele A.D."/>
            <person name="Gui C."/>
            <person name="Meng S."/>
            <person name="Li G."/>
            <person name="Viehrig K."/>
            <person name="Ye F."/>
            <person name="Su P."/>
            <person name="Kiefer A.F."/>
            <person name="Nichols A."/>
            <person name="Cepeda A.J."/>
            <person name="Yan W."/>
            <person name="Fan B."/>
            <person name="Jiang Y."/>
            <person name="Adhikari A."/>
            <person name="Zheng C.-J."/>
            <person name="Schuster L."/>
            <person name="Cowan T.M."/>
            <person name="Smanski M.J."/>
            <person name="Chevrette M.G."/>
            <person name="De Carvalho L.P.S."/>
            <person name="Shen B."/>
        </authorList>
    </citation>
    <scope>NUCLEOTIDE SEQUENCE [LARGE SCALE GENOMIC DNA]</scope>
    <source>
        <strain evidence="3 4">NPDC045705</strain>
    </source>
</reference>
<name>A0ABV3D3E8_STREX</name>
<dbReference type="InterPro" id="IPR029063">
    <property type="entry name" value="SAM-dependent_MTases_sf"/>
</dbReference>
<feature type="domain" description="Methyltransferase type 11" evidence="2">
    <location>
        <begin position="83"/>
        <end position="191"/>
    </location>
</feature>
<dbReference type="EMBL" id="JBEZAM010000053">
    <property type="protein sequence ID" value="MEU7296975.1"/>
    <property type="molecule type" value="Genomic_DNA"/>
</dbReference>
<sequence length="253" mass="27263">MSNKAVRRGRYGVDGPGWLLALGGGVVAPLAAVAAGAPRWLLRVAPVVAVPAGLYLHATVRGKFLVWEEQLDALDLSGDERVLDLGCGRGAVLTAVADRVPKGHVTGVDIWRSVDQSGNDERTTTENAERAQVADRVDLVTADMRRLPLADDTFDLVVSSMAIHNIGSARGREEAVREAYRVLRPGGRLLVADIFHARRYQEILRAAGAVGVTCTDAGPRMWWSGPWVRTLLVSAEKPAALDGDGDLEEERRS</sequence>
<dbReference type="SUPFAM" id="SSF53335">
    <property type="entry name" value="S-adenosyl-L-methionine-dependent methyltransferases"/>
    <property type="match status" value="1"/>
</dbReference>
<dbReference type="RefSeq" id="WP_359213750.1">
    <property type="nucleotide sequence ID" value="NZ_JBEZAM010000053.1"/>
</dbReference>
<evidence type="ECO:0000259" key="2">
    <source>
        <dbReference type="Pfam" id="PF08241"/>
    </source>
</evidence>
<comment type="caution">
    <text evidence="3">The sequence shown here is derived from an EMBL/GenBank/DDBJ whole genome shotgun (WGS) entry which is preliminary data.</text>
</comment>
<dbReference type="InterPro" id="IPR013216">
    <property type="entry name" value="Methyltransf_11"/>
</dbReference>
<dbReference type="PANTHER" id="PTHR45277">
    <property type="entry name" value="EXPRESSED PROTEIN"/>
    <property type="match status" value="1"/>
</dbReference>